<dbReference type="InterPro" id="IPR058245">
    <property type="entry name" value="NreC/VraR/RcsB-like_REC"/>
</dbReference>
<dbReference type="GO" id="GO:0003677">
    <property type="term" value="F:DNA binding"/>
    <property type="evidence" value="ECO:0007669"/>
    <property type="project" value="UniProtKB-KW"/>
</dbReference>
<proteinExistence type="predicted"/>
<dbReference type="InterPro" id="IPR001789">
    <property type="entry name" value="Sig_transdc_resp-reg_receiver"/>
</dbReference>
<dbReference type="SMART" id="SM00448">
    <property type="entry name" value="REC"/>
    <property type="match status" value="1"/>
</dbReference>
<accession>A0A7Y0A1F1</accession>
<keyword evidence="1 3" id="KW-0597">Phosphoprotein</keyword>
<dbReference type="InterPro" id="IPR036388">
    <property type="entry name" value="WH-like_DNA-bd_sf"/>
</dbReference>
<dbReference type="Pfam" id="PF00072">
    <property type="entry name" value="Response_reg"/>
    <property type="match status" value="1"/>
</dbReference>
<dbReference type="CDD" id="cd06170">
    <property type="entry name" value="LuxR_C_like"/>
    <property type="match status" value="1"/>
</dbReference>
<dbReference type="PROSITE" id="PS50110">
    <property type="entry name" value="RESPONSE_REGULATORY"/>
    <property type="match status" value="1"/>
</dbReference>
<sequence length="216" mass="23494">MNKIKVGIADDHPFILLGVEHLLLSCPDIEVCFKSDNIHQLLDLLSETPVDVLVCDYEFEGDPYADGLNMLDRIRRIAPDTQVVFLSSHSSAYIVSAALNAGAAGFVGKGHEGFVNLATAVRTARSRSVYLSDSLMDKMLSATGRATERGSNLCMLSEKEATVVRMICDGMTIGAIAERLKRSPKTVSNQKNAGMKKLGAKNDVELATIVREWYGS</sequence>
<dbReference type="Gene3D" id="3.40.50.2300">
    <property type="match status" value="1"/>
</dbReference>
<dbReference type="Proteomes" id="UP000583127">
    <property type="component" value="Unassembled WGS sequence"/>
</dbReference>
<dbReference type="PANTHER" id="PTHR43214:SF17">
    <property type="entry name" value="TRANSCRIPTIONAL REGULATORY PROTEIN RCSB"/>
    <property type="match status" value="1"/>
</dbReference>
<dbReference type="SMART" id="SM00421">
    <property type="entry name" value="HTH_LUXR"/>
    <property type="match status" value="1"/>
</dbReference>
<name>A0A7Y0A1F1_9BURK</name>
<gene>
    <name evidence="6" type="ORF">HHL14_28410</name>
</gene>
<dbReference type="InterPro" id="IPR011006">
    <property type="entry name" value="CheY-like_superfamily"/>
</dbReference>
<feature type="domain" description="Response regulatory" evidence="5">
    <location>
        <begin position="5"/>
        <end position="124"/>
    </location>
</feature>
<dbReference type="RefSeq" id="WP_169500991.1">
    <property type="nucleotide sequence ID" value="NZ_JABBFZ010000025.1"/>
</dbReference>
<dbReference type="GO" id="GO:0000160">
    <property type="term" value="P:phosphorelay signal transduction system"/>
    <property type="evidence" value="ECO:0007669"/>
    <property type="project" value="InterPro"/>
</dbReference>
<dbReference type="CDD" id="cd17535">
    <property type="entry name" value="REC_NarL-like"/>
    <property type="match status" value="1"/>
</dbReference>
<evidence type="ECO:0000259" key="5">
    <source>
        <dbReference type="PROSITE" id="PS50110"/>
    </source>
</evidence>
<comment type="caution">
    <text evidence="6">The sequence shown here is derived from an EMBL/GenBank/DDBJ whole genome shotgun (WGS) entry which is preliminary data.</text>
</comment>
<dbReference type="PANTHER" id="PTHR43214">
    <property type="entry name" value="TWO-COMPONENT RESPONSE REGULATOR"/>
    <property type="match status" value="1"/>
</dbReference>
<dbReference type="InterPro" id="IPR000792">
    <property type="entry name" value="Tscrpt_reg_LuxR_C"/>
</dbReference>
<dbReference type="SUPFAM" id="SSF46894">
    <property type="entry name" value="C-terminal effector domain of the bipartite response regulators"/>
    <property type="match status" value="1"/>
</dbReference>
<keyword evidence="2" id="KW-0238">DNA-binding</keyword>
<dbReference type="EMBL" id="JABBFZ010000025">
    <property type="protein sequence ID" value="NML34737.1"/>
    <property type="molecule type" value="Genomic_DNA"/>
</dbReference>
<dbReference type="PROSITE" id="PS50043">
    <property type="entry name" value="HTH_LUXR_2"/>
    <property type="match status" value="1"/>
</dbReference>
<organism evidence="6 7">
    <name type="scientific">Paraburkholderia antibiotica</name>
    <dbReference type="NCBI Taxonomy" id="2728839"/>
    <lineage>
        <taxon>Bacteria</taxon>
        <taxon>Pseudomonadati</taxon>
        <taxon>Pseudomonadota</taxon>
        <taxon>Betaproteobacteria</taxon>
        <taxon>Burkholderiales</taxon>
        <taxon>Burkholderiaceae</taxon>
        <taxon>Paraburkholderia</taxon>
    </lineage>
</organism>
<evidence type="ECO:0000313" key="7">
    <source>
        <dbReference type="Proteomes" id="UP000583127"/>
    </source>
</evidence>
<dbReference type="AlphaFoldDB" id="A0A7Y0A1F1"/>
<protein>
    <submittedName>
        <fullName evidence="6">Response regulator transcription factor</fullName>
    </submittedName>
</protein>
<dbReference type="PRINTS" id="PR00038">
    <property type="entry name" value="HTHLUXR"/>
</dbReference>
<dbReference type="Pfam" id="PF00196">
    <property type="entry name" value="GerE"/>
    <property type="match status" value="1"/>
</dbReference>
<dbReference type="Gene3D" id="1.10.10.10">
    <property type="entry name" value="Winged helix-like DNA-binding domain superfamily/Winged helix DNA-binding domain"/>
    <property type="match status" value="1"/>
</dbReference>
<reference evidence="6 7" key="1">
    <citation type="submission" date="2020-04" db="EMBL/GenBank/DDBJ databases">
        <title>Paraburkholderia sp. G-4-1-8 isolated from soil.</title>
        <authorList>
            <person name="Dahal R.H."/>
        </authorList>
    </citation>
    <scope>NUCLEOTIDE SEQUENCE [LARGE SCALE GENOMIC DNA]</scope>
    <source>
        <strain evidence="6 7">G-4-1-8</strain>
    </source>
</reference>
<keyword evidence="7" id="KW-1185">Reference proteome</keyword>
<evidence type="ECO:0000256" key="2">
    <source>
        <dbReference type="ARBA" id="ARBA00023125"/>
    </source>
</evidence>
<evidence type="ECO:0000259" key="4">
    <source>
        <dbReference type="PROSITE" id="PS50043"/>
    </source>
</evidence>
<dbReference type="GO" id="GO:0006355">
    <property type="term" value="P:regulation of DNA-templated transcription"/>
    <property type="evidence" value="ECO:0007669"/>
    <property type="project" value="InterPro"/>
</dbReference>
<dbReference type="SUPFAM" id="SSF52172">
    <property type="entry name" value="CheY-like"/>
    <property type="match status" value="1"/>
</dbReference>
<feature type="modified residue" description="4-aspartylphosphate" evidence="3">
    <location>
        <position position="56"/>
    </location>
</feature>
<dbReference type="InterPro" id="IPR039420">
    <property type="entry name" value="WalR-like"/>
</dbReference>
<evidence type="ECO:0000313" key="6">
    <source>
        <dbReference type="EMBL" id="NML34737.1"/>
    </source>
</evidence>
<evidence type="ECO:0000256" key="1">
    <source>
        <dbReference type="ARBA" id="ARBA00022553"/>
    </source>
</evidence>
<feature type="domain" description="HTH luxR-type" evidence="4">
    <location>
        <begin position="149"/>
        <end position="214"/>
    </location>
</feature>
<evidence type="ECO:0000256" key="3">
    <source>
        <dbReference type="PROSITE-ProRule" id="PRU00169"/>
    </source>
</evidence>
<dbReference type="InterPro" id="IPR016032">
    <property type="entry name" value="Sig_transdc_resp-reg_C-effctor"/>
</dbReference>